<comment type="caution">
    <text evidence="1">The sequence shown here is derived from an EMBL/GenBank/DDBJ whole genome shotgun (WGS) entry which is preliminary data.</text>
</comment>
<sequence>MALKRSSLTIAGSGIATIGQLTLQTVAAIENADIVCYVLNDPTAKAFIRKRNPNVYDLYQLYDDGKNRMET</sequence>
<feature type="non-terminal residue" evidence="1">
    <location>
        <position position="71"/>
    </location>
</feature>
<dbReference type="Proteomes" id="UP001140091">
    <property type="component" value="Unassembled WGS sequence"/>
</dbReference>
<accession>A0A9W8JB21</accession>
<dbReference type="GO" id="GO:0008168">
    <property type="term" value="F:methyltransferase activity"/>
    <property type="evidence" value="ECO:0007669"/>
    <property type="project" value="InterPro"/>
</dbReference>
<dbReference type="EMBL" id="JANBPK010000806">
    <property type="protein sequence ID" value="KAJ2931621.1"/>
    <property type="molecule type" value="Genomic_DNA"/>
</dbReference>
<dbReference type="AlphaFoldDB" id="A0A9W8JB21"/>
<dbReference type="OrthoDB" id="3149161at2759"/>
<evidence type="ECO:0000313" key="2">
    <source>
        <dbReference type="Proteomes" id="UP001140091"/>
    </source>
</evidence>
<dbReference type="SUPFAM" id="SSF53790">
    <property type="entry name" value="Tetrapyrrole methylase"/>
    <property type="match status" value="1"/>
</dbReference>
<reference evidence="1" key="1">
    <citation type="submission" date="2022-06" db="EMBL/GenBank/DDBJ databases">
        <title>Genome Sequence of Candolleomyces eurysporus.</title>
        <authorList>
            <person name="Buettner E."/>
        </authorList>
    </citation>
    <scope>NUCLEOTIDE SEQUENCE</scope>
    <source>
        <strain evidence="1">VTCC 930004</strain>
    </source>
</reference>
<protein>
    <submittedName>
        <fullName evidence="1">Uncharacterized protein</fullName>
    </submittedName>
</protein>
<dbReference type="InterPro" id="IPR035996">
    <property type="entry name" value="4pyrrol_Methylase_sf"/>
</dbReference>
<organism evidence="1 2">
    <name type="scientific">Candolleomyces eurysporus</name>
    <dbReference type="NCBI Taxonomy" id="2828524"/>
    <lineage>
        <taxon>Eukaryota</taxon>
        <taxon>Fungi</taxon>
        <taxon>Dikarya</taxon>
        <taxon>Basidiomycota</taxon>
        <taxon>Agaricomycotina</taxon>
        <taxon>Agaricomycetes</taxon>
        <taxon>Agaricomycetidae</taxon>
        <taxon>Agaricales</taxon>
        <taxon>Agaricineae</taxon>
        <taxon>Psathyrellaceae</taxon>
        <taxon>Candolleomyces</taxon>
    </lineage>
</organism>
<proteinExistence type="predicted"/>
<name>A0A9W8JB21_9AGAR</name>
<gene>
    <name evidence="1" type="ORF">H1R20_g5341</name>
</gene>
<evidence type="ECO:0000313" key="1">
    <source>
        <dbReference type="EMBL" id="KAJ2931621.1"/>
    </source>
</evidence>
<keyword evidence="2" id="KW-1185">Reference proteome</keyword>